<feature type="domain" description="EAL" evidence="1">
    <location>
        <begin position="447"/>
        <end position="701"/>
    </location>
</feature>
<keyword evidence="4" id="KW-1185">Reference proteome</keyword>
<reference evidence="4" key="1">
    <citation type="journal article" date="2019" name="Int. J. Syst. Evol. Microbiol.">
        <title>The Global Catalogue of Microorganisms (GCM) 10K type strain sequencing project: providing services to taxonomists for standard genome sequencing and annotation.</title>
        <authorList>
            <consortium name="The Broad Institute Genomics Platform"/>
            <consortium name="The Broad Institute Genome Sequencing Center for Infectious Disease"/>
            <person name="Wu L."/>
            <person name="Ma J."/>
        </authorList>
    </citation>
    <scope>NUCLEOTIDE SEQUENCE [LARGE SCALE GENOMIC DNA]</scope>
    <source>
        <strain evidence="4">CCUG 48884</strain>
    </source>
</reference>
<dbReference type="EMBL" id="JBHTMC010000034">
    <property type="protein sequence ID" value="MFD1265545.1"/>
    <property type="molecule type" value="Genomic_DNA"/>
</dbReference>
<dbReference type="InterPro" id="IPR035965">
    <property type="entry name" value="PAS-like_dom_sf"/>
</dbReference>
<gene>
    <name evidence="3" type="ORF">ACFQ4M_18375</name>
</gene>
<dbReference type="CDD" id="cd01948">
    <property type="entry name" value="EAL"/>
    <property type="match status" value="1"/>
</dbReference>
<dbReference type="InterPro" id="IPR052155">
    <property type="entry name" value="Biofilm_reg_signaling"/>
</dbReference>
<name>A0ABW3WIA3_9RHOO</name>
<dbReference type="InterPro" id="IPR001633">
    <property type="entry name" value="EAL_dom"/>
</dbReference>
<dbReference type="SMART" id="SM00052">
    <property type="entry name" value="EAL"/>
    <property type="match status" value="1"/>
</dbReference>
<dbReference type="PROSITE" id="PS50887">
    <property type="entry name" value="GGDEF"/>
    <property type="match status" value="1"/>
</dbReference>
<dbReference type="SUPFAM" id="SSF141868">
    <property type="entry name" value="EAL domain-like"/>
    <property type="match status" value="1"/>
</dbReference>
<evidence type="ECO:0000313" key="4">
    <source>
        <dbReference type="Proteomes" id="UP001597158"/>
    </source>
</evidence>
<evidence type="ECO:0000259" key="1">
    <source>
        <dbReference type="PROSITE" id="PS50883"/>
    </source>
</evidence>
<comment type="caution">
    <text evidence="3">The sequence shown here is derived from an EMBL/GenBank/DDBJ whole genome shotgun (WGS) entry which is preliminary data.</text>
</comment>
<feature type="domain" description="GGDEF" evidence="2">
    <location>
        <begin position="305"/>
        <end position="438"/>
    </location>
</feature>
<dbReference type="InterPro" id="IPR035919">
    <property type="entry name" value="EAL_sf"/>
</dbReference>
<dbReference type="Gene3D" id="3.20.20.450">
    <property type="entry name" value="EAL domain"/>
    <property type="match status" value="1"/>
</dbReference>
<evidence type="ECO:0000259" key="2">
    <source>
        <dbReference type="PROSITE" id="PS50887"/>
    </source>
</evidence>
<dbReference type="InterPro" id="IPR000014">
    <property type="entry name" value="PAS"/>
</dbReference>
<dbReference type="Proteomes" id="UP001597158">
    <property type="component" value="Unassembled WGS sequence"/>
</dbReference>
<dbReference type="RefSeq" id="WP_277833037.1">
    <property type="nucleotide sequence ID" value="NZ_JARQZE010000006.1"/>
</dbReference>
<dbReference type="SMART" id="SM00267">
    <property type="entry name" value="GGDEF"/>
    <property type="match status" value="1"/>
</dbReference>
<dbReference type="SUPFAM" id="SSF55785">
    <property type="entry name" value="PYP-like sensor domain (PAS domain)"/>
    <property type="match status" value="2"/>
</dbReference>
<dbReference type="Gene3D" id="3.30.70.270">
    <property type="match status" value="1"/>
</dbReference>
<dbReference type="Gene3D" id="3.30.450.20">
    <property type="entry name" value="PAS domain"/>
    <property type="match status" value="2"/>
</dbReference>
<organism evidence="3 4">
    <name type="scientific">Thauera mechernichensis</name>
    <dbReference type="NCBI Taxonomy" id="82788"/>
    <lineage>
        <taxon>Bacteria</taxon>
        <taxon>Pseudomonadati</taxon>
        <taxon>Pseudomonadota</taxon>
        <taxon>Betaproteobacteria</taxon>
        <taxon>Rhodocyclales</taxon>
        <taxon>Zoogloeaceae</taxon>
        <taxon>Thauera</taxon>
    </lineage>
</organism>
<dbReference type="Pfam" id="PF12860">
    <property type="entry name" value="PAS_7"/>
    <property type="match status" value="2"/>
</dbReference>
<dbReference type="PANTHER" id="PTHR44757:SF2">
    <property type="entry name" value="BIOFILM ARCHITECTURE MAINTENANCE PROTEIN MBAA"/>
    <property type="match status" value="1"/>
</dbReference>
<proteinExistence type="predicted"/>
<dbReference type="Pfam" id="PF00563">
    <property type="entry name" value="EAL"/>
    <property type="match status" value="1"/>
</dbReference>
<dbReference type="PROSITE" id="PS50883">
    <property type="entry name" value="EAL"/>
    <property type="match status" value="1"/>
</dbReference>
<dbReference type="InterPro" id="IPR029787">
    <property type="entry name" value="Nucleotide_cyclase"/>
</dbReference>
<dbReference type="Pfam" id="PF00990">
    <property type="entry name" value="GGDEF"/>
    <property type="match status" value="1"/>
</dbReference>
<sequence length="719" mass="79566">MPHQTPDPSLPAELQIAYLGGVLDHLPQGISVFDAELKLLYWNAHFLEVLDLPADAVHAGVPFEDLIMFPASRGEYGPGDPVEHVRARKALALRFEAHRFERTRPNGRTHLVSGEPLLIDGQLAGFITTYTDITDRKRMEEALQISHARLRSIIDNIPGGVTLFDDNLQLLACNDMLRRLLDFPDALFANGLPSLETLFRFNAERGEYGPGDPEIIVRDLLARARQRIPHIFERVRPDGTVLLIQGQALQDGSFVTVYTDITELRRAEERLNHLAHHDPLTGLANRLTLDEHMRMRVAEGTRDQRRFAVLFLDLDRFKTINDSLGHQMGDALLVMVGRRLHAAVRQTDLVARLGGDEFVVVLSAVEQEASIAHVAAKILTALSAPYVVNGEVLHAPPSIGISVFPDDAQDAVSLLRNADTAMYHAKAQGRANYQFYSEELNRSAMARLDLERKLRNAAAGGEFELWYQPQYRACDGQAIGVEALLRWRHPQDGLIPPDRFIPICEDNGMILDIGRWVMEKACAQLASWRNAGLAPLRMAINVSARQLRDTRIIDLLRAQIERHGIGPGELEFEVTESSVMERPDEAAFILGRIKALGVSLAIDDFGTGHSSLAYLKRFPLDRLKIDRSFVSDIEHDCNDAAIVSAAISLAHGLGLEVVAEGVESAVQWAQLKALGCDELQGYHFSRPLPAEQLEPLLRAALNLPAAGATPAGPQDPACP</sequence>
<dbReference type="NCBIfam" id="TIGR00254">
    <property type="entry name" value="GGDEF"/>
    <property type="match status" value="1"/>
</dbReference>
<evidence type="ECO:0000313" key="3">
    <source>
        <dbReference type="EMBL" id="MFD1265545.1"/>
    </source>
</evidence>
<dbReference type="SMART" id="SM00091">
    <property type="entry name" value="PAS"/>
    <property type="match status" value="2"/>
</dbReference>
<dbReference type="PANTHER" id="PTHR44757">
    <property type="entry name" value="DIGUANYLATE CYCLASE DGCP"/>
    <property type="match status" value="1"/>
</dbReference>
<dbReference type="InterPro" id="IPR000160">
    <property type="entry name" value="GGDEF_dom"/>
</dbReference>
<protein>
    <submittedName>
        <fullName evidence="3">Bifunctional diguanylate cyclase/phosphodiesterase</fullName>
    </submittedName>
</protein>
<dbReference type="CDD" id="cd01949">
    <property type="entry name" value="GGDEF"/>
    <property type="match status" value="1"/>
</dbReference>
<dbReference type="SUPFAM" id="SSF55073">
    <property type="entry name" value="Nucleotide cyclase"/>
    <property type="match status" value="1"/>
</dbReference>
<dbReference type="InterPro" id="IPR043128">
    <property type="entry name" value="Rev_trsase/Diguanyl_cyclase"/>
</dbReference>
<accession>A0ABW3WIA3</accession>